<dbReference type="EMBL" id="AMZH03016613">
    <property type="protein sequence ID" value="RRT44218.1"/>
    <property type="molecule type" value="Genomic_DNA"/>
</dbReference>
<feature type="region of interest" description="Disordered" evidence="1">
    <location>
        <begin position="1"/>
        <end position="35"/>
    </location>
</feature>
<organism evidence="2 3">
    <name type="scientific">Ensete ventricosum</name>
    <name type="common">Abyssinian banana</name>
    <name type="synonym">Musa ensete</name>
    <dbReference type="NCBI Taxonomy" id="4639"/>
    <lineage>
        <taxon>Eukaryota</taxon>
        <taxon>Viridiplantae</taxon>
        <taxon>Streptophyta</taxon>
        <taxon>Embryophyta</taxon>
        <taxon>Tracheophyta</taxon>
        <taxon>Spermatophyta</taxon>
        <taxon>Magnoliopsida</taxon>
        <taxon>Liliopsida</taxon>
        <taxon>Zingiberales</taxon>
        <taxon>Musaceae</taxon>
        <taxon>Ensete</taxon>
    </lineage>
</organism>
<accession>A0A426XXD2</accession>
<gene>
    <name evidence="2" type="ORF">B296_00031079</name>
</gene>
<evidence type="ECO:0000256" key="1">
    <source>
        <dbReference type="SAM" id="MobiDB-lite"/>
    </source>
</evidence>
<dbReference type="AlphaFoldDB" id="A0A426XXD2"/>
<evidence type="ECO:0000313" key="2">
    <source>
        <dbReference type="EMBL" id="RRT44218.1"/>
    </source>
</evidence>
<comment type="caution">
    <text evidence="2">The sequence shown here is derived from an EMBL/GenBank/DDBJ whole genome shotgun (WGS) entry which is preliminary data.</text>
</comment>
<feature type="compositionally biased region" description="Basic and acidic residues" evidence="1">
    <location>
        <begin position="18"/>
        <end position="35"/>
    </location>
</feature>
<feature type="non-terminal residue" evidence="2">
    <location>
        <position position="1"/>
    </location>
</feature>
<reference evidence="2 3" key="1">
    <citation type="journal article" date="2014" name="Agronomy (Basel)">
        <title>A Draft Genome Sequence for Ensete ventricosum, the Drought-Tolerant Tree Against Hunger.</title>
        <authorList>
            <person name="Harrison J."/>
            <person name="Moore K.A."/>
            <person name="Paszkiewicz K."/>
            <person name="Jones T."/>
            <person name="Grant M."/>
            <person name="Ambacheew D."/>
            <person name="Muzemil S."/>
            <person name="Studholme D.J."/>
        </authorList>
    </citation>
    <scope>NUCLEOTIDE SEQUENCE [LARGE SCALE GENOMIC DNA]</scope>
</reference>
<dbReference type="Proteomes" id="UP000287651">
    <property type="component" value="Unassembled WGS sequence"/>
</dbReference>
<feature type="compositionally biased region" description="Basic and acidic residues" evidence="1">
    <location>
        <begin position="1"/>
        <end position="10"/>
    </location>
</feature>
<name>A0A426XXD2_ENSVE</name>
<sequence>HDHRAAESLRRLSSAGSRKRDAETARREAKSMAAVARERDGDRGLLIPVGETALEFHHLKDGTPPAPIAAPPVASHHTTTGIEVSVLHLLFLQSGIALSKVIRSWASKTFMTGW</sequence>
<evidence type="ECO:0000313" key="3">
    <source>
        <dbReference type="Proteomes" id="UP000287651"/>
    </source>
</evidence>
<proteinExistence type="predicted"/>
<protein>
    <submittedName>
        <fullName evidence="2">Uncharacterized protein</fullName>
    </submittedName>
</protein>